<dbReference type="InterPro" id="IPR050148">
    <property type="entry name" value="Terpene_synthase-like"/>
</dbReference>
<feature type="domain" description="Terpene synthase metal-binding" evidence="11">
    <location>
        <begin position="1363"/>
        <end position="1610"/>
    </location>
</feature>
<dbReference type="SUPFAM" id="SSF48239">
    <property type="entry name" value="Terpenoid cyclases/Protein prenyltransferases"/>
    <property type="match status" value="3"/>
</dbReference>
<keyword evidence="6" id="KW-0963">Cytoplasm</keyword>
<reference evidence="12" key="2">
    <citation type="submission" date="2018-05" db="EMBL/GenBank/DDBJ databases">
        <title>OmerRS3 (Oryza meridionalis Reference Sequence Version 3).</title>
        <authorList>
            <person name="Zhang J."/>
            <person name="Kudrna D."/>
            <person name="Lee S."/>
            <person name="Talag J."/>
            <person name="Welchert J."/>
            <person name="Wing R.A."/>
        </authorList>
    </citation>
    <scope>NUCLEOTIDE SEQUENCE [LARGE SCALE GENOMIC DNA]</scope>
    <source>
        <strain evidence="12">cv. OR44</strain>
    </source>
</reference>
<dbReference type="GO" id="GO:0005737">
    <property type="term" value="C:cytoplasm"/>
    <property type="evidence" value="ECO:0007669"/>
    <property type="project" value="UniProtKB-SubCell"/>
</dbReference>
<accession>A0A0E0EIE9</accession>
<evidence type="ECO:0008006" key="14">
    <source>
        <dbReference type="Google" id="ProtNLM"/>
    </source>
</evidence>
<dbReference type="InterPro" id="IPR008949">
    <property type="entry name" value="Isoprenoid_synthase_dom_sf"/>
</dbReference>
<dbReference type="SUPFAM" id="SSF48576">
    <property type="entry name" value="Terpenoid synthases"/>
    <property type="match status" value="3"/>
</dbReference>
<dbReference type="EnsemblPlants" id="OMERI08G04220.1">
    <property type="protein sequence ID" value="OMERI08G04220.1"/>
    <property type="gene ID" value="OMERI08G04220"/>
</dbReference>
<feature type="region of interest" description="Disordered" evidence="9">
    <location>
        <begin position="567"/>
        <end position="587"/>
    </location>
</feature>
<dbReference type="SFLD" id="SFLDG01014">
    <property type="entry name" value="Terpene_Cyclase_Like_1_N-term"/>
    <property type="match status" value="3"/>
</dbReference>
<dbReference type="GO" id="GO:0016102">
    <property type="term" value="P:diterpenoid biosynthetic process"/>
    <property type="evidence" value="ECO:0007669"/>
    <property type="project" value="InterPro"/>
</dbReference>
<feature type="domain" description="Terpene synthase N-terminal" evidence="10">
    <location>
        <begin position="1139"/>
        <end position="1306"/>
    </location>
</feature>
<feature type="domain" description="Terpene synthase metal-binding" evidence="11">
    <location>
        <begin position="220"/>
        <end position="478"/>
    </location>
</feature>
<dbReference type="PANTHER" id="PTHR31225">
    <property type="entry name" value="OS04G0344100 PROTEIN-RELATED"/>
    <property type="match status" value="1"/>
</dbReference>
<evidence type="ECO:0000256" key="3">
    <source>
        <dbReference type="ARBA" id="ARBA00004496"/>
    </source>
</evidence>
<dbReference type="eggNOG" id="ENOG502QUCN">
    <property type="taxonomic scope" value="Eukaryota"/>
</dbReference>
<dbReference type="GO" id="GO:0006952">
    <property type="term" value="P:defense response"/>
    <property type="evidence" value="ECO:0007669"/>
    <property type="project" value="UniProtKB-KW"/>
</dbReference>
<keyword evidence="13" id="KW-1185">Reference proteome</keyword>
<sequence length="1665" mass="193087">MVETCVFLNLQHAYMKERVQVVKEEVRKVVKGSSEVPEILDLVITLQRLGLDSYYETEINDLLCIVYNTDYNDKDLHLVSLRFYLLRKNGYDVSSDMFQHFKDKEGSFVADDVRSLLSLYNAAYLRTHGEKVLDEAIVFTTNRLRSELEHLKSPAADEVSLALNTPLFRRVRILEIRNYIPIYESATTRNESILEFAKLNFNLLQLIYCEELKSITGWWKELNVESNLSFIRDRIVKMHFWITGACSEPHYSVSRIILTKMIAFITILDDIFDTYTTTEENMMLAKAIYICNETATVLLPKYMKDFYLYYLKTFDSFEEALCPNKSYRVCYLKELNICNSEKILIVLSLEEITFKRLVQGFSQEIKWRDDHYIPKTIEEHLELSRKTVGAFELACASFVGMGDLVTKETLDCLLTYPELLKSFTTCVRLSNDIASTKREQAGDHHHASTIQCYMLQHGTTAHEACVGIKELIEDSWKDMMKEYLTPTDLQSKIVARTVIDFARTGDYMYKQVDSFTISHTIKDMIASLYMEPGFALGGMGPRNPLLLLGSPSEPANHRGRLAKVPFAKPSRGSRTNFSNEDDERKAPTSFHPSLWGDFFISYQPPTAPKHAYMKERAEVLREEVRKVVKGSNEVPEILDLVITLQRLGLDSYYKAEIDELLCTVYNTDYNDKDLHLVSLRFYLLRKNGYDVSSDIFQHFKDKEGSFVADETRSLLSLYNAAYMRTHGEKVLDEAVVFTTNRLRSELKYLKSLVADEVSLALDTPLFRRVRIIETQNYIPIYESATTRNEAILEFAKLNVNLLQLIYCEELKTITRWWKELNVESNLSFIRDRIVEMHFWMTGACSEPHYSLLRIILTKMTAFITILDDIFDTYGTTEESMMLAKAIYMCNESATVLLPKYMKDFYLYYLKTFDSFEEALGPNKSYRVFYLKELFKILIKGYSEEIKWRDDHYIPKTIEEHLELSRTTVGAFQLACASLVGMGDFITEDTLDYLLTYPKLLKSYTTCVRLSNDIASTKREQAGDHYASTIQCYMLQHGTPIHEACIGIKELIEDSWKDMMKEYLAPTNLQPKIVARTVIDFARTGDYIYKQADSFTFSHTIKDMIASLYMDRMVIKPAAVCSEKEDDERMQKASTFHPTLWGDFFVDYQLPNKSQHACMKERAEVLKEEVRCMVKGSKEVSEILDLVLTLQRLGLDSYYKTELDDLLHSVYNSDFDDKDLHLVSLRFYLLRKNGYDVSSDIFLRFKDKEGSFAADDVRSLLGLYNAAHVRTRGDKILDGAIAFTKSHLKAKLEHLKSPLKEEVSSALETPLFRRVRILETRNYIPIYEMISGRNETILEFAKLNFNLLQLLYCEELKKVTLWWKELNTQSNLSFIRDRIVEMHFWMTGVCPKFNYSLSRIILTKMMAYITIIDDIFDTHGTTEESMMLAEAIYKCNESAIVRLPEYMKGFYLYLLKTFDLIEEELGTSNGYRVFYLKELASIYAIKLLKRLVQGYSQEIKWRDEHYVPKTIDEHLEVSRATVGAFEIACASFVVMGDIVTKETLDWLLTYPELLKCFTTLARLSNDIVSTKREQKGEHHVSTVQCYMFQHGTTMHDACVKIKELIEDSWKDIVKEYLTPPTEQPKIVAETIIDLARTADYMYKKTDSYTYANTIKDMVASLYVKPI</sequence>
<comment type="cofactor">
    <cofactor evidence="2">
        <name>Mg(2+)</name>
        <dbReference type="ChEBI" id="CHEBI:18420"/>
    </cofactor>
</comment>
<evidence type="ECO:0000256" key="4">
    <source>
        <dbReference type="ARBA" id="ARBA00004721"/>
    </source>
</evidence>
<comment type="similarity">
    <text evidence="5">Belongs to the terpene synthase family.</text>
</comment>
<evidence type="ECO:0000256" key="5">
    <source>
        <dbReference type="ARBA" id="ARBA00006333"/>
    </source>
</evidence>
<keyword evidence="8" id="KW-0611">Plant defense</keyword>
<evidence type="ECO:0000313" key="12">
    <source>
        <dbReference type="EnsemblPlants" id="OMERI08G04220.1"/>
    </source>
</evidence>
<feature type="domain" description="Terpene synthase N-terminal" evidence="10">
    <location>
        <begin position="594"/>
        <end position="761"/>
    </location>
</feature>
<protein>
    <recommendedName>
        <fullName evidence="14">Terpene synthase N-terminal domain-containing protein</fullName>
    </recommendedName>
</protein>
<dbReference type="InterPro" id="IPR008930">
    <property type="entry name" value="Terpenoid_cyclase/PrenylTrfase"/>
</dbReference>
<comment type="subcellular location">
    <subcellularLocation>
        <location evidence="3">Cytoplasm</location>
    </subcellularLocation>
</comment>
<feature type="domain" description="Terpene synthase metal-binding" evidence="11">
    <location>
        <begin position="818"/>
        <end position="1057"/>
    </location>
</feature>
<dbReference type="PANTHER" id="PTHR31225:SF118">
    <property type="entry name" value="(E)-BETA-FARNESENE SYNTHASE"/>
    <property type="match status" value="1"/>
</dbReference>
<evidence type="ECO:0000256" key="2">
    <source>
        <dbReference type="ARBA" id="ARBA00001946"/>
    </source>
</evidence>
<evidence type="ECO:0000256" key="1">
    <source>
        <dbReference type="ARBA" id="ARBA00001936"/>
    </source>
</evidence>
<comment type="pathway">
    <text evidence="4">Secondary metabolite biosynthesis; terpenoid biosynthesis.</text>
</comment>
<evidence type="ECO:0000256" key="8">
    <source>
        <dbReference type="ARBA" id="ARBA00022821"/>
    </source>
</evidence>
<keyword evidence="7" id="KW-0479">Metal-binding</keyword>
<dbReference type="SFLD" id="SFLDS00005">
    <property type="entry name" value="Isoprenoid_Synthase_Type_I"/>
    <property type="match status" value="3"/>
</dbReference>
<dbReference type="GO" id="GO:0010333">
    <property type="term" value="F:terpene synthase activity"/>
    <property type="evidence" value="ECO:0007669"/>
    <property type="project" value="InterPro"/>
</dbReference>
<dbReference type="InterPro" id="IPR034741">
    <property type="entry name" value="Terpene_cyclase-like_1_C"/>
</dbReference>
<dbReference type="Gene3D" id="1.10.600.10">
    <property type="entry name" value="Farnesyl Diphosphate Synthase"/>
    <property type="match status" value="3"/>
</dbReference>
<dbReference type="InterPro" id="IPR001906">
    <property type="entry name" value="Terpene_synth_N"/>
</dbReference>
<dbReference type="InterPro" id="IPR044814">
    <property type="entry name" value="Terpene_cyclase_plant_C1"/>
</dbReference>
<evidence type="ECO:0000256" key="9">
    <source>
        <dbReference type="SAM" id="MobiDB-lite"/>
    </source>
</evidence>
<dbReference type="CDD" id="cd00684">
    <property type="entry name" value="Terpene_cyclase_plant_C1"/>
    <property type="match status" value="3"/>
</dbReference>
<evidence type="ECO:0000256" key="6">
    <source>
        <dbReference type="ARBA" id="ARBA00022490"/>
    </source>
</evidence>
<dbReference type="Pfam" id="PF03936">
    <property type="entry name" value="Terpene_synth_C"/>
    <property type="match status" value="3"/>
</dbReference>
<evidence type="ECO:0000259" key="11">
    <source>
        <dbReference type="Pfam" id="PF03936"/>
    </source>
</evidence>
<proteinExistence type="inferred from homology"/>
<dbReference type="InterPro" id="IPR036965">
    <property type="entry name" value="Terpene_synth_N_sf"/>
</dbReference>
<dbReference type="InterPro" id="IPR005630">
    <property type="entry name" value="Terpene_synthase_metal-bd"/>
</dbReference>
<name>A0A0E0EIE9_9ORYZ</name>
<evidence type="ECO:0000313" key="13">
    <source>
        <dbReference type="Proteomes" id="UP000008021"/>
    </source>
</evidence>
<dbReference type="Pfam" id="PF01397">
    <property type="entry name" value="Terpene_synth"/>
    <property type="match status" value="3"/>
</dbReference>
<evidence type="ECO:0000259" key="10">
    <source>
        <dbReference type="Pfam" id="PF01397"/>
    </source>
</evidence>
<dbReference type="GO" id="GO:0000287">
    <property type="term" value="F:magnesium ion binding"/>
    <property type="evidence" value="ECO:0007669"/>
    <property type="project" value="InterPro"/>
</dbReference>
<dbReference type="Gene3D" id="1.50.10.130">
    <property type="entry name" value="Terpene synthase, N-terminal domain"/>
    <property type="match status" value="3"/>
</dbReference>
<dbReference type="Proteomes" id="UP000008021">
    <property type="component" value="Chromosome 8"/>
</dbReference>
<comment type="cofactor">
    <cofactor evidence="1">
        <name>Mn(2+)</name>
        <dbReference type="ChEBI" id="CHEBI:29035"/>
    </cofactor>
</comment>
<feature type="domain" description="Terpene synthase N-terminal" evidence="10">
    <location>
        <begin position="13"/>
        <end position="163"/>
    </location>
</feature>
<dbReference type="SFLD" id="SFLDG01019">
    <property type="entry name" value="Terpene_Cyclase_Like_1_C_Termi"/>
    <property type="match status" value="3"/>
</dbReference>
<reference evidence="12" key="1">
    <citation type="submission" date="2015-04" db="UniProtKB">
        <authorList>
            <consortium name="EnsemblPlants"/>
        </authorList>
    </citation>
    <scope>IDENTIFICATION</scope>
</reference>
<dbReference type="FunFam" id="1.10.600.10:FF:000007">
    <property type="entry name" value="Isoprene synthase, chloroplastic"/>
    <property type="match status" value="1"/>
</dbReference>
<dbReference type="Gramene" id="OMERI08G04220.1">
    <property type="protein sequence ID" value="OMERI08G04220.1"/>
    <property type="gene ID" value="OMERI08G04220"/>
</dbReference>
<evidence type="ECO:0000256" key="7">
    <source>
        <dbReference type="ARBA" id="ARBA00022723"/>
    </source>
</evidence>
<dbReference type="STRING" id="40149.A0A0E0EIE9"/>
<organism evidence="12">
    <name type="scientific">Oryza meridionalis</name>
    <dbReference type="NCBI Taxonomy" id="40149"/>
    <lineage>
        <taxon>Eukaryota</taxon>
        <taxon>Viridiplantae</taxon>
        <taxon>Streptophyta</taxon>
        <taxon>Embryophyta</taxon>
        <taxon>Tracheophyta</taxon>
        <taxon>Spermatophyta</taxon>
        <taxon>Magnoliopsida</taxon>
        <taxon>Liliopsida</taxon>
        <taxon>Poales</taxon>
        <taxon>Poaceae</taxon>
        <taxon>BOP clade</taxon>
        <taxon>Oryzoideae</taxon>
        <taxon>Oryzeae</taxon>
        <taxon>Oryzinae</taxon>
        <taxon>Oryza</taxon>
    </lineage>
</organism>